<dbReference type="EMBL" id="CP001032">
    <property type="protein sequence ID" value="ACB75575.1"/>
    <property type="molecule type" value="Genomic_DNA"/>
</dbReference>
<evidence type="ECO:0000313" key="1">
    <source>
        <dbReference type="EMBL" id="ACB75575.1"/>
    </source>
</evidence>
<dbReference type="Proteomes" id="UP000007013">
    <property type="component" value="Chromosome"/>
</dbReference>
<name>B1ZQG6_OPITP</name>
<dbReference type="KEGG" id="ote:Oter_2293"/>
<gene>
    <name evidence="1" type="ordered locus">Oter_2293</name>
</gene>
<sequence length="131" mass="15460">MRKNPRKLLNESLAWIRDNPRATTADVPQHFIELWSWSDQPEEKPSGWHLCVFGFGFMQHELMTSDRPPEEERGVSLHELLERFWQWQMKLGLAEVNQKTDVAIQALPLWAFPEGEQVVWSRRMQTTSEVT</sequence>
<protein>
    <submittedName>
        <fullName evidence="1">Uncharacterized protein</fullName>
    </submittedName>
</protein>
<evidence type="ECO:0000313" key="2">
    <source>
        <dbReference type="Proteomes" id="UP000007013"/>
    </source>
</evidence>
<reference evidence="1 2" key="1">
    <citation type="journal article" date="2011" name="J. Bacteriol.">
        <title>Genome sequence of the verrucomicrobium Opitutus terrae PB90-1, an abundant inhabitant of rice paddy soil ecosystems.</title>
        <authorList>
            <person name="van Passel M.W."/>
            <person name="Kant R."/>
            <person name="Palva A."/>
            <person name="Copeland A."/>
            <person name="Lucas S."/>
            <person name="Lapidus A."/>
            <person name="Glavina del Rio T."/>
            <person name="Pitluck S."/>
            <person name="Goltsman E."/>
            <person name="Clum A."/>
            <person name="Sun H."/>
            <person name="Schmutz J."/>
            <person name="Larimer F.W."/>
            <person name="Land M.L."/>
            <person name="Hauser L."/>
            <person name="Kyrpides N."/>
            <person name="Mikhailova N."/>
            <person name="Richardson P.P."/>
            <person name="Janssen P.H."/>
            <person name="de Vos W.M."/>
            <person name="Smidt H."/>
        </authorList>
    </citation>
    <scope>NUCLEOTIDE SEQUENCE [LARGE SCALE GENOMIC DNA]</scope>
    <source>
        <strain evidence="2">DSM 11246 / JCM 15787 / PB90-1</strain>
    </source>
</reference>
<dbReference type="RefSeq" id="WP_012375112.1">
    <property type="nucleotide sequence ID" value="NC_010571.1"/>
</dbReference>
<accession>B1ZQG6</accession>
<dbReference type="HOGENOM" id="CLU_1925449_0_0_0"/>
<proteinExistence type="predicted"/>
<dbReference type="AlphaFoldDB" id="B1ZQG6"/>
<keyword evidence="2" id="KW-1185">Reference proteome</keyword>
<organism evidence="1 2">
    <name type="scientific">Opitutus terrae (strain DSM 11246 / JCM 15787 / PB90-1)</name>
    <dbReference type="NCBI Taxonomy" id="452637"/>
    <lineage>
        <taxon>Bacteria</taxon>
        <taxon>Pseudomonadati</taxon>
        <taxon>Verrucomicrobiota</taxon>
        <taxon>Opitutia</taxon>
        <taxon>Opitutales</taxon>
        <taxon>Opitutaceae</taxon>
        <taxon>Opitutus</taxon>
    </lineage>
</organism>